<evidence type="ECO:0000256" key="1">
    <source>
        <dbReference type="SAM" id="MobiDB-lite"/>
    </source>
</evidence>
<proteinExistence type="predicted"/>
<evidence type="ECO:0000313" key="3">
    <source>
        <dbReference type="EMBL" id="KAH7361613.1"/>
    </source>
</evidence>
<keyword evidence="4" id="KW-1185">Reference proteome</keyword>
<protein>
    <submittedName>
        <fullName evidence="3">Uncharacterized protein</fullName>
    </submittedName>
</protein>
<feature type="signal peptide" evidence="2">
    <location>
        <begin position="1"/>
        <end position="24"/>
    </location>
</feature>
<name>A0A8K0TJM3_9PEZI</name>
<feature type="region of interest" description="Disordered" evidence="1">
    <location>
        <begin position="151"/>
        <end position="170"/>
    </location>
</feature>
<comment type="caution">
    <text evidence="3">The sequence shown here is derived from an EMBL/GenBank/DDBJ whole genome shotgun (WGS) entry which is preliminary data.</text>
</comment>
<dbReference type="OrthoDB" id="5427833at2759"/>
<evidence type="ECO:0000313" key="4">
    <source>
        <dbReference type="Proteomes" id="UP000813385"/>
    </source>
</evidence>
<keyword evidence="2" id="KW-0732">Signal</keyword>
<dbReference type="EMBL" id="JAGPXD010000003">
    <property type="protein sequence ID" value="KAH7361613.1"/>
    <property type="molecule type" value="Genomic_DNA"/>
</dbReference>
<feature type="compositionally biased region" description="Polar residues" evidence="1">
    <location>
        <begin position="131"/>
        <end position="143"/>
    </location>
</feature>
<dbReference type="Proteomes" id="UP000813385">
    <property type="component" value="Unassembled WGS sequence"/>
</dbReference>
<sequence>MARSRPHRPARLFALLALATVGAAQKYTLNSFDPLSSNTIPAACRAAYAAPLEGCRRSDFVEGRTCSAACVESVDQMEASIQTNCGGVLLPIDTLLAQALLGNLRELLCPGAQDPPQQQPTTVIRPPPSQSNPVTSRPTRRPTSVIVSLTSATPSPELSTIQPSGPTTTQSSLTTVIVTEIVPASSTTIPVILTPTPVPAPTVATPPNPPSNNPPPGTMAAAAPAPGQVATMS</sequence>
<accession>A0A8K0TJM3</accession>
<gene>
    <name evidence="3" type="ORF">B0T11DRAFT_76304</name>
</gene>
<feature type="compositionally biased region" description="Pro residues" evidence="1">
    <location>
        <begin position="199"/>
        <end position="217"/>
    </location>
</feature>
<feature type="chain" id="PRO_5035429480" evidence="2">
    <location>
        <begin position="25"/>
        <end position="233"/>
    </location>
</feature>
<reference evidence="3" key="1">
    <citation type="journal article" date="2021" name="Nat. Commun.">
        <title>Genetic determinants of endophytism in the Arabidopsis root mycobiome.</title>
        <authorList>
            <person name="Mesny F."/>
            <person name="Miyauchi S."/>
            <person name="Thiergart T."/>
            <person name="Pickel B."/>
            <person name="Atanasova L."/>
            <person name="Karlsson M."/>
            <person name="Huettel B."/>
            <person name="Barry K.W."/>
            <person name="Haridas S."/>
            <person name="Chen C."/>
            <person name="Bauer D."/>
            <person name="Andreopoulos W."/>
            <person name="Pangilinan J."/>
            <person name="LaButti K."/>
            <person name="Riley R."/>
            <person name="Lipzen A."/>
            <person name="Clum A."/>
            <person name="Drula E."/>
            <person name="Henrissat B."/>
            <person name="Kohler A."/>
            <person name="Grigoriev I.V."/>
            <person name="Martin F.M."/>
            <person name="Hacquard S."/>
        </authorList>
    </citation>
    <scope>NUCLEOTIDE SEQUENCE</scope>
    <source>
        <strain evidence="3">MPI-CAGE-AT-0016</strain>
    </source>
</reference>
<dbReference type="AlphaFoldDB" id="A0A8K0TJM3"/>
<feature type="region of interest" description="Disordered" evidence="1">
    <location>
        <begin position="199"/>
        <end position="233"/>
    </location>
</feature>
<evidence type="ECO:0000256" key="2">
    <source>
        <dbReference type="SAM" id="SignalP"/>
    </source>
</evidence>
<feature type="region of interest" description="Disordered" evidence="1">
    <location>
        <begin position="111"/>
        <end position="143"/>
    </location>
</feature>
<organism evidence="3 4">
    <name type="scientific">Plectosphaerella cucumerina</name>
    <dbReference type="NCBI Taxonomy" id="40658"/>
    <lineage>
        <taxon>Eukaryota</taxon>
        <taxon>Fungi</taxon>
        <taxon>Dikarya</taxon>
        <taxon>Ascomycota</taxon>
        <taxon>Pezizomycotina</taxon>
        <taxon>Sordariomycetes</taxon>
        <taxon>Hypocreomycetidae</taxon>
        <taxon>Glomerellales</taxon>
        <taxon>Plectosphaerellaceae</taxon>
        <taxon>Plectosphaerella</taxon>
    </lineage>
</organism>